<keyword evidence="2" id="KW-1185">Reference proteome</keyword>
<evidence type="ECO:0000313" key="1">
    <source>
        <dbReference type="EMBL" id="SNY40605.1"/>
    </source>
</evidence>
<proteinExistence type="predicted"/>
<dbReference type="AlphaFoldDB" id="A0A285HY26"/>
<organism evidence="1 2">
    <name type="scientific">Orenia metallireducens</name>
    <dbReference type="NCBI Taxonomy" id="1413210"/>
    <lineage>
        <taxon>Bacteria</taxon>
        <taxon>Bacillati</taxon>
        <taxon>Bacillota</taxon>
        <taxon>Clostridia</taxon>
        <taxon>Halanaerobiales</taxon>
        <taxon>Halobacteroidaceae</taxon>
        <taxon>Orenia</taxon>
    </lineage>
</organism>
<accession>A0A285HY26</accession>
<protein>
    <submittedName>
        <fullName evidence="1">Uncharacterized protein</fullName>
    </submittedName>
</protein>
<dbReference type="EMBL" id="OBDZ01000027">
    <property type="protein sequence ID" value="SNY40605.1"/>
    <property type="molecule type" value="Genomic_DNA"/>
</dbReference>
<gene>
    <name evidence="1" type="ORF">SAMN06265827_12718</name>
</gene>
<sequence>MKLPFILNYSEDNLQIENGNNDFVYHYEKDVLVWNDNKKEPVVNGDIPIQLSGSYITKAKEDSTSDESTDR</sequence>
<reference evidence="2" key="1">
    <citation type="submission" date="2017-09" db="EMBL/GenBank/DDBJ databases">
        <authorList>
            <person name="Varghese N."/>
            <person name="Submissions S."/>
        </authorList>
    </citation>
    <scope>NUCLEOTIDE SEQUENCE [LARGE SCALE GENOMIC DNA]</scope>
    <source>
        <strain evidence="2">MSL47</strain>
    </source>
</reference>
<name>A0A285HY26_9FIRM</name>
<evidence type="ECO:0000313" key="2">
    <source>
        <dbReference type="Proteomes" id="UP000219573"/>
    </source>
</evidence>
<dbReference type="RefSeq" id="WP_097018983.1">
    <property type="nucleotide sequence ID" value="NZ_OBDZ01000027.1"/>
</dbReference>
<dbReference type="Proteomes" id="UP000219573">
    <property type="component" value="Unassembled WGS sequence"/>
</dbReference>